<evidence type="ECO:0000256" key="8">
    <source>
        <dbReference type="ARBA" id="ARBA00023128"/>
    </source>
</evidence>
<evidence type="ECO:0000313" key="12">
    <source>
        <dbReference type="Proteomes" id="UP000054266"/>
    </source>
</evidence>
<evidence type="ECO:0000259" key="10">
    <source>
        <dbReference type="SMART" id="SM00916"/>
    </source>
</evidence>
<dbReference type="InterPro" id="IPR036249">
    <property type="entry name" value="Thioredoxin-like_sf"/>
</dbReference>
<evidence type="ECO:0000256" key="9">
    <source>
        <dbReference type="ARBA" id="ARBA00023136"/>
    </source>
</evidence>
<dbReference type="HOGENOM" id="CLU_110897_1_0_1"/>
<sequence>MATKYAFAQGLREVRFHLSNSGQGSDACRSFLRRAYPTMKHHNPNIPILIREATGVEPKVWARYGFGKEKSESLAGLSDKEIEDKVTTLVKSDEGAS</sequence>
<evidence type="ECO:0000256" key="4">
    <source>
        <dbReference type="ARBA" id="ARBA00022448"/>
    </source>
</evidence>
<organism evidence="11 12">
    <name type="scientific">Phialophora macrospora</name>
    <dbReference type="NCBI Taxonomy" id="1851006"/>
    <lineage>
        <taxon>Eukaryota</taxon>
        <taxon>Fungi</taxon>
        <taxon>Dikarya</taxon>
        <taxon>Ascomycota</taxon>
        <taxon>Pezizomycotina</taxon>
        <taxon>Eurotiomycetes</taxon>
        <taxon>Chaetothyriomycetidae</taxon>
        <taxon>Chaetothyriales</taxon>
        <taxon>Herpotrichiellaceae</taxon>
        <taxon>Phialophora</taxon>
    </lineage>
</organism>
<dbReference type="InterPro" id="IPR007741">
    <property type="entry name" value="Ribosomal_mL43/mS25/NADH_DH"/>
</dbReference>
<dbReference type="PANTHER" id="PTHR12878">
    <property type="entry name" value="NADH-UBIQUINONE OXIDOREDUCTASE B8 SUBUNIT"/>
    <property type="match status" value="1"/>
</dbReference>
<keyword evidence="6" id="KW-0999">Mitochondrion inner membrane</keyword>
<evidence type="ECO:0000256" key="3">
    <source>
        <dbReference type="ARBA" id="ARBA00008939"/>
    </source>
</evidence>
<keyword evidence="8" id="KW-0496">Mitochondrion</keyword>
<protein>
    <recommendedName>
        <fullName evidence="10">Ribosomal protein/NADH dehydrogenase domain-containing protein</fullName>
    </recommendedName>
</protein>
<comment type="similarity">
    <text evidence="3">Belongs to the complex I NDUFA2 subunit family.</text>
</comment>
<proteinExistence type="inferred from homology"/>
<evidence type="ECO:0000256" key="1">
    <source>
        <dbReference type="ARBA" id="ARBA00003195"/>
    </source>
</evidence>
<dbReference type="EMBL" id="KN846957">
    <property type="protein sequence ID" value="KIW71497.1"/>
    <property type="molecule type" value="Genomic_DNA"/>
</dbReference>
<keyword evidence="9" id="KW-0472">Membrane</keyword>
<comment type="subcellular location">
    <subcellularLocation>
        <location evidence="2">Mitochondrion inner membrane</location>
        <topology evidence="2">Peripheral membrane protein</topology>
        <orientation evidence="2">Matrix side</orientation>
    </subcellularLocation>
</comment>
<dbReference type="PIRSF" id="PIRSF005822">
    <property type="entry name" value="NDUA2"/>
    <property type="match status" value="1"/>
</dbReference>
<keyword evidence="7" id="KW-0249">Electron transport</keyword>
<dbReference type="SUPFAM" id="SSF52833">
    <property type="entry name" value="Thioredoxin-like"/>
    <property type="match status" value="1"/>
</dbReference>
<dbReference type="SMART" id="SM00916">
    <property type="entry name" value="L51_S25_CI-B8"/>
    <property type="match status" value="1"/>
</dbReference>
<keyword evidence="4" id="KW-0813">Transport</keyword>
<dbReference type="Gene3D" id="3.40.30.10">
    <property type="entry name" value="Glutaredoxin"/>
    <property type="match status" value="1"/>
</dbReference>
<dbReference type="Pfam" id="PF05047">
    <property type="entry name" value="L51_S25_CI-B8"/>
    <property type="match status" value="1"/>
</dbReference>
<dbReference type="STRING" id="5601.A0A0D2EB53"/>
<dbReference type="InterPro" id="IPR016464">
    <property type="entry name" value="NADH_Ub_cplx-1_asu_su-2"/>
</dbReference>
<name>A0A0D2EB53_9EURO</name>
<dbReference type="GO" id="GO:0005743">
    <property type="term" value="C:mitochondrial inner membrane"/>
    <property type="evidence" value="ECO:0007669"/>
    <property type="project" value="UniProtKB-SubCell"/>
</dbReference>
<dbReference type="AlphaFoldDB" id="A0A0D2EB53"/>
<comment type="function">
    <text evidence="1">Accessory subunit of the mitochondrial membrane respiratory chain NADH dehydrogenase (Complex I), that is believed not to be involved in catalysis. Complex I functions in the transfer of electrons from NADH to the respiratory chain. The immediate electron acceptor for the enzyme is believed to be ubiquinone.</text>
</comment>
<evidence type="ECO:0000256" key="6">
    <source>
        <dbReference type="ARBA" id="ARBA00022792"/>
    </source>
</evidence>
<evidence type="ECO:0000256" key="2">
    <source>
        <dbReference type="ARBA" id="ARBA00004443"/>
    </source>
</evidence>
<evidence type="ECO:0000256" key="7">
    <source>
        <dbReference type="ARBA" id="ARBA00022982"/>
    </source>
</evidence>
<keyword evidence="5" id="KW-0679">Respiratory chain</keyword>
<gene>
    <name evidence="11" type="ORF">PV04_03655</name>
</gene>
<evidence type="ECO:0000256" key="5">
    <source>
        <dbReference type="ARBA" id="ARBA00022660"/>
    </source>
</evidence>
<reference evidence="11 12" key="1">
    <citation type="submission" date="2015-01" db="EMBL/GenBank/DDBJ databases">
        <title>The Genome Sequence of Capronia semiimmersa CBS27337.</title>
        <authorList>
            <consortium name="The Broad Institute Genomics Platform"/>
            <person name="Cuomo C."/>
            <person name="de Hoog S."/>
            <person name="Gorbushina A."/>
            <person name="Stielow B."/>
            <person name="Teixiera M."/>
            <person name="Abouelleil A."/>
            <person name="Chapman S.B."/>
            <person name="Priest M."/>
            <person name="Young S.K."/>
            <person name="Wortman J."/>
            <person name="Nusbaum C."/>
            <person name="Birren B."/>
        </authorList>
    </citation>
    <scope>NUCLEOTIDE SEQUENCE [LARGE SCALE GENOMIC DNA]</scope>
    <source>
        <strain evidence="11 12">CBS 27337</strain>
    </source>
</reference>
<dbReference type="PANTHER" id="PTHR12878:SF0">
    <property type="entry name" value="NADH DEHYDROGENASE [UBIQUINONE] 1 ALPHA SUBCOMPLEX SUBUNIT 2"/>
    <property type="match status" value="1"/>
</dbReference>
<feature type="domain" description="Ribosomal protein/NADH dehydrogenase" evidence="10">
    <location>
        <begin position="20"/>
        <end position="93"/>
    </location>
</feature>
<accession>A0A0D2EB53</accession>
<evidence type="ECO:0000313" key="11">
    <source>
        <dbReference type="EMBL" id="KIW71497.1"/>
    </source>
</evidence>
<dbReference type="Proteomes" id="UP000054266">
    <property type="component" value="Unassembled WGS sequence"/>
</dbReference>
<keyword evidence="12" id="KW-1185">Reference proteome</keyword>